<evidence type="ECO:0000313" key="1">
    <source>
        <dbReference type="EMBL" id="EER45255.1"/>
    </source>
</evidence>
<sequence length="180" mass="20232">MVAEAWRSTCSVAAGGLIGDKCLKKHVSNVFKITSHFNAILLMDKANVFLHGRSIDGVHDHSVTVFLHKLEYFEGVLFLTTNHVNEFDDAILSRIHYKLNFLSKSRTHKGSTQLSSDELHKLEGLDLSAQDIKNLATIAHALTTVHGEHVSYAHLEQAGASNKEFIRTFNRTERLETMYN</sequence>
<dbReference type="InterPro" id="IPR027417">
    <property type="entry name" value="P-loop_NTPase"/>
</dbReference>
<organism evidence="1 2">
    <name type="scientific">Ajellomyces capsulatus (strain H143)</name>
    <name type="common">Darling's disease fungus</name>
    <name type="synonym">Histoplasma capsulatum</name>
    <dbReference type="NCBI Taxonomy" id="544712"/>
    <lineage>
        <taxon>Eukaryota</taxon>
        <taxon>Fungi</taxon>
        <taxon>Dikarya</taxon>
        <taxon>Ascomycota</taxon>
        <taxon>Pezizomycotina</taxon>
        <taxon>Eurotiomycetes</taxon>
        <taxon>Eurotiomycetidae</taxon>
        <taxon>Onygenales</taxon>
        <taxon>Ajellomycetaceae</taxon>
        <taxon>Histoplasma</taxon>
    </lineage>
</organism>
<gene>
    <name evidence="1" type="ORF">HCDG_00834</name>
</gene>
<dbReference type="PANTHER" id="PTHR46411">
    <property type="entry name" value="FAMILY ATPASE, PUTATIVE-RELATED"/>
    <property type="match status" value="1"/>
</dbReference>
<reference evidence="2" key="1">
    <citation type="submission" date="2009-05" db="EMBL/GenBank/DDBJ databases">
        <title>The genome sequence of Ajellomyces capsulatus strain H143.</title>
        <authorList>
            <person name="Champion M."/>
            <person name="Cuomo C.A."/>
            <person name="Ma L.-J."/>
            <person name="Henn M.R."/>
            <person name="Sil A."/>
            <person name="Goldman B."/>
            <person name="Young S.K."/>
            <person name="Kodira C.D."/>
            <person name="Zeng Q."/>
            <person name="Koehrsen M."/>
            <person name="Alvarado L."/>
            <person name="Berlin A.M."/>
            <person name="Borenstein D."/>
            <person name="Chen Z."/>
            <person name="Engels R."/>
            <person name="Freedman E."/>
            <person name="Gellesch M."/>
            <person name="Goldberg J."/>
            <person name="Griggs A."/>
            <person name="Gujja S."/>
            <person name="Heiman D.I."/>
            <person name="Hepburn T.A."/>
            <person name="Howarth C."/>
            <person name="Jen D."/>
            <person name="Larson L."/>
            <person name="Lewis B."/>
            <person name="Mehta T."/>
            <person name="Park D."/>
            <person name="Pearson M."/>
            <person name="Roberts A."/>
            <person name="Saif S."/>
            <person name="Shea T.D."/>
            <person name="Shenoy N."/>
            <person name="Sisk P."/>
            <person name="Stolte C."/>
            <person name="Sykes S."/>
            <person name="Walk T."/>
            <person name="White J."/>
            <person name="Yandava C."/>
            <person name="Klein B."/>
            <person name="McEwen J.G."/>
            <person name="Puccia R."/>
            <person name="Goldman G.H."/>
            <person name="Felipe M.S."/>
            <person name="Nino-Vega G."/>
            <person name="San-Blas G."/>
            <person name="Taylor J.W."/>
            <person name="Mendoza L."/>
            <person name="Galagan J.E."/>
            <person name="Nusbaum C."/>
            <person name="Birren B.W."/>
        </authorList>
    </citation>
    <scope>NUCLEOTIDE SEQUENCE [LARGE SCALE GENOMIC DNA]</scope>
    <source>
        <strain evidence="2">H143</strain>
    </source>
</reference>
<dbReference type="STRING" id="544712.C6H2A2"/>
<name>C6H2A2_AJECH</name>
<dbReference type="OMA" id="ESFTHEM"/>
<dbReference type="AlphaFoldDB" id="C6H2A2"/>
<accession>C6H2A2</accession>
<dbReference type="EMBL" id="GG692419">
    <property type="protein sequence ID" value="EER45255.1"/>
    <property type="molecule type" value="Genomic_DNA"/>
</dbReference>
<dbReference type="Gene3D" id="3.40.50.300">
    <property type="entry name" value="P-loop containing nucleotide triphosphate hydrolases"/>
    <property type="match status" value="1"/>
</dbReference>
<proteinExistence type="predicted"/>
<dbReference type="PANTHER" id="PTHR46411:SF3">
    <property type="entry name" value="AAA+ ATPASE DOMAIN-CONTAINING PROTEIN"/>
    <property type="match status" value="1"/>
</dbReference>
<dbReference type="VEuPathDB" id="FungiDB:HCDG_00834"/>
<protein>
    <recommendedName>
        <fullName evidence="3">ATPase AAA-type core domain-containing protein</fullName>
    </recommendedName>
</protein>
<dbReference type="HOGENOM" id="CLU_004471_5_1_1"/>
<dbReference type="Proteomes" id="UP000002624">
    <property type="component" value="Unassembled WGS sequence"/>
</dbReference>
<evidence type="ECO:0000313" key="2">
    <source>
        <dbReference type="Proteomes" id="UP000002624"/>
    </source>
</evidence>
<evidence type="ECO:0008006" key="3">
    <source>
        <dbReference type="Google" id="ProtNLM"/>
    </source>
</evidence>